<evidence type="ECO:0008006" key="9">
    <source>
        <dbReference type="Google" id="ProtNLM"/>
    </source>
</evidence>
<organism evidence="7 8">
    <name type="scientific">Bowdeniella nasicola</name>
    <dbReference type="NCBI Taxonomy" id="208480"/>
    <lineage>
        <taxon>Bacteria</taxon>
        <taxon>Bacillati</taxon>
        <taxon>Actinomycetota</taxon>
        <taxon>Actinomycetes</taxon>
        <taxon>Actinomycetales</taxon>
        <taxon>Actinomycetaceae</taxon>
        <taxon>Bowdeniella</taxon>
    </lineage>
</organism>
<evidence type="ECO:0000313" key="8">
    <source>
        <dbReference type="Proteomes" id="UP000185628"/>
    </source>
</evidence>
<evidence type="ECO:0000256" key="5">
    <source>
        <dbReference type="SAM" id="MobiDB-lite"/>
    </source>
</evidence>
<keyword evidence="3" id="KW-1133">Transmembrane helix</keyword>
<dbReference type="EMBL" id="MQVR01000007">
    <property type="protein sequence ID" value="OKL54799.1"/>
    <property type="molecule type" value="Genomic_DNA"/>
</dbReference>
<keyword evidence="6" id="KW-0732">Signal</keyword>
<name>A0A1Q5Q529_9ACTO</name>
<feature type="region of interest" description="Disordered" evidence="5">
    <location>
        <begin position="27"/>
        <end position="52"/>
    </location>
</feature>
<dbReference type="Pfam" id="PF04228">
    <property type="entry name" value="Zn_peptidase"/>
    <property type="match status" value="1"/>
</dbReference>
<feature type="signal peptide" evidence="6">
    <location>
        <begin position="1"/>
        <end position="22"/>
    </location>
</feature>
<accession>A0A1Q5Q529</accession>
<gene>
    <name evidence="7" type="ORF">BSZ39_02135</name>
</gene>
<dbReference type="PANTHER" id="PTHR30168:SF0">
    <property type="entry name" value="INNER MEMBRANE PROTEIN"/>
    <property type="match status" value="1"/>
</dbReference>
<evidence type="ECO:0000313" key="7">
    <source>
        <dbReference type="EMBL" id="OKL54799.1"/>
    </source>
</evidence>
<dbReference type="Proteomes" id="UP000185628">
    <property type="component" value="Unassembled WGS sequence"/>
</dbReference>
<reference evidence="8" key="1">
    <citation type="submission" date="2016-12" db="EMBL/GenBank/DDBJ databases">
        <authorList>
            <person name="Meng X."/>
        </authorList>
    </citation>
    <scope>NUCLEOTIDE SEQUENCE [LARGE SCALE GENOMIC DNA]</scope>
    <source>
        <strain evidence="8">DSM 19116</strain>
    </source>
</reference>
<keyword evidence="8" id="KW-1185">Reference proteome</keyword>
<dbReference type="OrthoDB" id="9774900at2"/>
<evidence type="ECO:0000256" key="4">
    <source>
        <dbReference type="ARBA" id="ARBA00023136"/>
    </source>
</evidence>
<comment type="caution">
    <text evidence="7">The sequence shown here is derived from an EMBL/GenBank/DDBJ whole genome shotgun (WGS) entry which is preliminary data.</text>
</comment>
<proteinExistence type="predicted"/>
<keyword evidence="2" id="KW-0812">Transmembrane</keyword>
<dbReference type="PANTHER" id="PTHR30168">
    <property type="entry name" value="PUTATIVE MEMBRANE PROTEIN YPFJ"/>
    <property type="match status" value="1"/>
</dbReference>
<sequence length="81" mass="8844">MSPAASAVLAACYSSCSTCSWAAIPRPRRSAAPGRGSAQQQGRVSPETWTHGSAEQRMKWFTQGFKHGWMQACDTWSVQQP</sequence>
<evidence type="ECO:0000256" key="6">
    <source>
        <dbReference type="SAM" id="SignalP"/>
    </source>
</evidence>
<dbReference type="STRING" id="208480.SAMN02910418_02208"/>
<protein>
    <recommendedName>
        <fullName evidence="9">Secreted protein</fullName>
    </recommendedName>
</protein>
<evidence type="ECO:0000256" key="2">
    <source>
        <dbReference type="ARBA" id="ARBA00022692"/>
    </source>
</evidence>
<dbReference type="InterPro" id="IPR007343">
    <property type="entry name" value="Uncharacterised_pept_Zn_put"/>
</dbReference>
<evidence type="ECO:0000256" key="1">
    <source>
        <dbReference type="ARBA" id="ARBA00004167"/>
    </source>
</evidence>
<feature type="chain" id="PRO_5013270818" description="Secreted protein" evidence="6">
    <location>
        <begin position="23"/>
        <end position="81"/>
    </location>
</feature>
<feature type="compositionally biased region" description="Polar residues" evidence="5">
    <location>
        <begin position="39"/>
        <end position="52"/>
    </location>
</feature>
<dbReference type="AlphaFoldDB" id="A0A1Q5Q529"/>
<evidence type="ECO:0000256" key="3">
    <source>
        <dbReference type="ARBA" id="ARBA00022989"/>
    </source>
</evidence>
<dbReference type="GO" id="GO:0016020">
    <property type="term" value="C:membrane"/>
    <property type="evidence" value="ECO:0007669"/>
    <property type="project" value="UniProtKB-SubCell"/>
</dbReference>
<comment type="subcellular location">
    <subcellularLocation>
        <location evidence="1">Membrane</location>
        <topology evidence="1">Single-pass membrane protein</topology>
    </subcellularLocation>
</comment>
<keyword evidence="4" id="KW-0472">Membrane</keyword>
<feature type="compositionally biased region" description="Low complexity" evidence="5">
    <location>
        <begin position="27"/>
        <end position="38"/>
    </location>
</feature>